<feature type="modified residue" description="N6-(pyridoxal phosphate)lysine" evidence="4">
    <location>
        <position position="202"/>
    </location>
</feature>
<dbReference type="PIRSF" id="PIRSF000390">
    <property type="entry name" value="PLP_StrS"/>
    <property type="match status" value="1"/>
</dbReference>
<dbReference type="EMBL" id="CP046171">
    <property type="protein sequence ID" value="QIS03281.1"/>
    <property type="molecule type" value="Genomic_DNA"/>
</dbReference>
<reference evidence="6 7" key="1">
    <citation type="journal article" date="2019" name="ACS Chem. Biol.">
        <title>Identification and Mobilization of a Cryptic Antibiotic Biosynthesis Gene Locus from a Human-Pathogenic Nocardia Isolate.</title>
        <authorList>
            <person name="Herisse M."/>
            <person name="Ishida K."/>
            <person name="Porter J.L."/>
            <person name="Howden B."/>
            <person name="Hertweck C."/>
            <person name="Stinear T.P."/>
            <person name="Pidot S.J."/>
        </authorList>
    </citation>
    <scope>NUCLEOTIDE SEQUENCE [LARGE SCALE GENOMIC DNA]</scope>
    <source>
        <strain evidence="6 7">AUSMDU00024985</strain>
    </source>
</reference>
<keyword evidence="6" id="KW-0808">Transferase</keyword>
<dbReference type="Gene3D" id="3.40.640.10">
    <property type="entry name" value="Type I PLP-dependent aspartate aminotransferase-like (Major domain)"/>
    <property type="match status" value="1"/>
</dbReference>
<proteinExistence type="inferred from homology"/>
<dbReference type="InterPro" id="IPR000653">
    <property type="entry name" value="DegT/StrS_aminotransferase"/>
</dbReference>
<evidence type="ECO:0000256" key="4">
    <source>
        <dbReference type="PIRSR" id="PIRSR000390-2"/>
    </source>
</evidence>
<dbReference type="GO" id="GO:0000271">
    <property type="term" value="P:polysaccharide biosynthetic process"/>
    <property type="evidence" value="ECO:0007669"/>
    <property type="project" value="TreeGrafter"/>
</dbReference>
<dbReference type="InterPro" id="IPR015421">
    <property type="entry name" value="PyrdxlP-dep_Trfase_major"/>
</dbReference>
<dbReference type="SUPFAM" id="SSF53383">
    <property type="entry name" value="PLP-dependent transferases"/>
    <property type="match status" value="1"/>
</dbReference>
<evidence type="ECO:0000256" key="1">
    <source>
        <dbReference type="ARBA" id="ARBA00022898"/>
    </source>
</evidence>
<organism evidence="6 7">
    <name type="scientific">Nocardia brasiliensis</name>
    <dbReference type="NCBI Taxonomy" id="37326"/>
    <lineage>
        <taxon>Bacteria</taxon>
        <taxon>Bacillati</taxon>
        <taxon>Actinomycetota</taxon>
        <taxon>Actinomycetes</taxon>
        <taxon>Mycobacteriales</taxon>
        <taxon>Nocardiaceae</taxon>
        <taxon>Nocardia</taxon>
    </lineage>
</organism>
<keyword evidence="1 4" id="KW-0663">Pyridoxal phosphate</keyword>
<dbReference type="Gene3D" id="3.90.1150.10">
    <property type="entry name" value="Aspartate Aminotransferase, domain 1"/>
    <property type="match status" value="1"/>
</dbReference>
<dbReference type="InterPro" id="IPR015424">
    <property type="entry name" value="PyrdxlP-dep_Trfase"/>
</dbReference>
<dbReference type="CDD" id="cd00616">
    <property type="entry name" value="AHBA_syn"/>
    <property type="match status" value="1"/>
</dbReference>
<evidence type="ECO:0000256" key="5">
    <source>
        <dbReference type="RuleBase" id="RU004508"/>
    </source>
</evidence>
<dbReference type="Pfam" id="PF01041">
    <property type="entry name" value="DegT_DnrJ_EryC1"/>
    <property type="match status" value="1"/>
</dbReference>
<protein>
    <submittedName>
        <fullName evidence="6">Aminotransferase class I/II-fold pyridoxal phosphate-dependent enzyme</fullName>
    </submittedName>
</protein>
<dbReference type="PANTHER" id="PTHR30244:SF9">
    <property type="entry name" value="PROTEIN RV3402C"/>
    <property type="match status" value="1"/>
</dbReference>
<dbReference type="InterPro" id="IPR015422">
    <property type="entry name" value="PyrdxlP-dep_Trfase_small"/>
</dbReference>
<dbReference type="GO" id="GO:0008483">
    <property type="term" value="F:transaminase activity"/>
    <property type="evidence" value="ECO:0007669"/>
    <property type="project" value="UniProtKB-KW"/>
</dbReference>
<evidence type="ECO:0000313" key="6">
    <source>
        <dbReference type="EMBL" id="QIS03281.1"/>
    </source>
</evidence>
<dbReference type="PANTHER" id="PTHR30244">
    <property type="entry name" value="TRANSAMINASE"/>
    <property type="match status" value="1"/>
</dbReference>
<evidence type="ECO:0000256" key="2">
    <source>
        <dbReference type="ARBA" id="ARBA00037999"/>
    </source>
</evidence>
<comment type="similarity">
    <text evidence="2 5">Belongs to the DegT/DnrJ/EryC1 family.</text>
</comment>
<accession>A0A6G9XQQ5</accession>
<name>A0A6G9XQQ5_NOCBR</name>
<feature type="active site" description="Proton acceptor" evidence="3">
    <location>
        <position position="202"/>
    </location>
</feature>
<dbReference type="Proteomes" id="UP000501705">
    <property type="component" value="Chromosome"/>
</dbReference>
<evidence type="ECO:0000313" key="7">
    <source>
        <dbReference type="Proteomes" id="UP000501705"/>
    </source>
</evidence>
<gene>
    <name evidence="6" type="ORF">F5X71_14005</name>
</gene>
<dbReference type="AlphaFoldDB" id="A0A6G9XQQ5"/>
<evidence type="ECO:0000256" key="3">
    <source>
        <dbReference type="PIRSR" id="PIRSR000390-1"/>
    </source>
</evidence>
<keyword evidence="6" id="KW-0032">Aminotransferase</keyword>
<dbReference type="GO" id="GO:0030170">
    <property type="term" value="F:pyridoxal phosphate binding"/>
    <property type="evidence" value="ECO:0007669"/>
    <property type="project" value="TreeGrafter"/>
</dbReference>
<sequence length="400" mass="43411">MTTKQHRADLAMFGGTPAFESPVVFGRPNIGNRAALFDRFDRMLDARWLSNGGELSREFERRVAELAGTRYCVATCNATSALQLAVRAAGLRGEVIVPAFTFAATAHAAAWLGARPVFCDVDPWTGSADPRAVEELITADTTGILGVHIWGRPRALEAMQDVADRHGLALIYDSAHAFGCGYAGRPIGGFGTAEVFSFHSTKFVNTFEGGALVTDDRELAENAARMRNFGIAGGDEVVSVGTNAKLSEAAAAMGLTSLDSMDYFVARNRENYHRYRQGLRGVDGLLLLDIDETQRSNYQYLVVDCDTERIGVTRDDVLALLAAENVYTRRYFYPGCHRMAPYRTDRAFPGTDRVARDTFVLPTGADLAPADITRLCDLLAFIAANGFEIRAAIGNSGQAA</sequence>
<dbReference type="RefSeq" id="WP_167462349.1">
    <property type="nucleotide sequence ID" value="NZ_CP046171.1"/>
</dbReference>